<keyword evidence="19" id="KW-1185">Reference proteome</keyword>
<dbReference type="GO" id="GO:0006302">
    <property type="term" value="P:double-strand break repair"/>
    <property type="evidence" value="ECO:0007669"/>
    <property type="project" value="TreeGrafter"/>
</dbReference>
<keyword evidence="3 15" id="KW-0548">Nucleotidyltransferase</keyword>
<proteinExistence type="inferred from homology"/>
<dbReference type="AlphaFoldDB" id="A0A4Y8X4B1"/>
<comment type="function">
    <text evidence="15">In addition to polymerase activity, this DNA polymerase exhibits 5'-3' exonuclease activity.</text>
</comment>
<evidence type="ECO:0000256" key="9">
    <source>
        <dbReference type="ARBA" id="ARBA00022932"/>
    </source>
</evidence>
<dbReference type="InterPro" id="IPR036397">
    <property type="entry name" value="RNaseH_sf"/>
</dbReference>
<dbReference type="InterPro" id="IPR020046">
    <property type="entry name" value="5-3_exonucl_a-hlix_arch_N"/>
</dbReference>
<dbReference type="FunFam" id="1.10.150.20:FF:000003">
    <property type="entry name" value="DNA polymerase I"/>
    <property type="match status" value="1"/>
</dbReference>
<dbReference type="NCBIfam" id="NF004397">
    <property type="entry name" value="PRK05755.1"/>
    <property type="match status" value="1"/>
</dbReference>
<dbReference type="Pfam" id="PF02739">
    <property type="entry name" value="5_3_exonuc_N"/>
    <property type="match status" value="1"/>
</dbReference>
<dbReference type="GO" id="GO:0003677">
    <property type="term" value="F:DNA binding"/>
    <property type="evidence" value="ECO:0007669"/>
    <property type="project" value="UniProtKB-UniRule"/>
</dbReference>
<dbReference type="InterPro" id="IPR008918">
    <property type="entry name" value="HhH2"/>
</dbReference>
<evidence type="ECO:0000256" key="14">
    <source>
        <dbReference type="NCBIfam" id="TIGR00593"/>
    </source>
</evidence>
<dbReference type="SMART" id="SM00279">
    <property type="entry name" value="HhH2"/>
    <property type="match status" value="1"/>
</dbReference>
<keyword evidence="10 15" id="KW-0238">DNA-binding</keyword>
<comment type="similarity">
    <text evidence="1 15">Belongs to the DNA polymerase type-A family.</text>
</comment>
<dbReference type="CDD" id="cd09859">
    <property type="entry name" value="PIN_53EXO"/>
    <property type="match status" value="1"/>
</dbReference>
<accession>A0A4Y8X4B1</accession>
<dbReference type="Pfam" id="PF01367">
    <property type="entry name" value="5_3_exonuc"/>
    <property type="match status" value="1"/>
</dbReference>
<gene>
    <name evidence="15" type="primary">polA</name>
    <name evidence="18" type="ORF">BJ976_001086</name>
</gene>
<dbReference type="Gene3D" id="1.20.1060.10">
    <property type="entry name" value="Taq DNA Polymerase, Chain T, domain 4"/>
    <property type="match status" value="1"/>
</dbReference>
<feature type="domain" description="5'-3' exonuclease" evidence="16">
    <location>
        <begin position="9"/>
        <end position="271"/>
    </location>
</feature>
<comment type="catalytic activity">
    <reaction evidence="12 15">
        <text>DNA(n) + a 2'-deoxyribonucleoside 5'-triphosphate = DNA(n+1) + diphosphate</text>
        <dbReference type="Rhea" id="RHEA:22508"/>
        <dbReference type="Rhea" id="RHEA-COMP:17339"/>
        <dbReference type="Rhea" id="RHEA-COMP:17340"/>
        <dbReference type="ChEBI" id="CHEBI:33019"/>
        <dbReference type="ChEBI" id="CHEBI:61560"/>
        <dbReference type="ChEBI" id="CHEBI:173112"/>
        <dbReference type="EC" id="2.7.7.7"/>
    </reaction>
</comment>
<comment type="caution">
    <text evidence="18">The sequence shown here is derived from an EMBL/GenBank/DDBJ whole genome shotgun (WGS) entry which is preliminary data.</text>
</comment>
<evidence type="ECO:0000259" key="16">
    <source>
        <dbReference type="SMART" id="SM00475"/>
    </source>
</evidence>
<evidence type="ECO:0000256" key="15">
    <source>
        <dbReference type="RuleBase" id="RU004460"/>
    </source>
</evidence>
<dbReference type="SUPFAM" id="SSF47807">
    <property type="entry name" value="5' to 3' exonuclease, C-terminal subdomain"/>
    <property type="match status" value="1"/>
</dbReference>
<dbReference type="SUPFAM" id="SSF53098">
    <property type="entry name" value="Ribonuclease H-like"/>
    <property type="match status" value="1"/>
</dbReference>
<dbReference type="PRINTS" id="PR00868">
    <property type="entry name" value="DNAPOLI"/>
</dbReference>
<dbReference type="InterPro" id="IPR029060">
    <property type="entry name" value="PIN-like_dom_sf"/>
</dbReference>
<organism evidence="18 19">
    <name type="scientific">Micrococcus flavus</name>
    <dbReference type="NCBI Taxonomy" id="384602"/>
    <lineage>
        <taxon>Bacteria</taxon>
        <taxon>Bacillati</taxon>
        <taxon>Actinomycetota</taxon>
        <taxon>Actinomycetes</taxon>
        <taxon>Micrococcales</taxon>
        <taxon>Micrococcaceae</taxon>
        <taxon>Micrococcus</taxon>
    </lineage>
</organism>
<dbReference type="InterPro" id="IPR043502">
    <property type="entry name" value="DNA/RNA_pol_sf"/>
</dbReference>
<dbReference type="PROSITE" id="PS00447">
    <property type="entry name" value="DNA_POLYMERASE_A"/>
    <property type="match status" value="1"/>
</dbReference>
<dbReference type="InterPro" id="IPR019760">
    <property type="entry name" value="DNA-dir_DNA_pol_A_CS"/>
</dbReference>
<dbReference type="OrthoDB" id="9806424at2"/>
<name>A0A4Y8X4B1_9MICC</name>
<evidence type="ECO:0000256" key="2">
    <source>
        <dbReference type="ARBA" id="ARBA00022679"/>
    </source>
</evidence>
<feature type="domain" description="DNA-directed DNA polymerase family A palm" evidence="17">
    <location>
        <begin position="691"/>
        <end position="901"/>
    </location>
</feature>
<dbReference type="InterPro" id="IPR002421">
    <property type="entry name" value="5-3_exonuclease"/>
</dbReference>
<evidence type="ECO:0000259" key="17">
    <source>
        <dbReference type="SMART" id="SM00482"/>
    </source>
</evidence>
<keyword evidence="4 15" id="KW-0235">DNA replication</keyword>
<evidence type="ECO:0000256" key="10">
    <source>
        <dbReference type="ARBA" id="ARBA00023125"/>
    </source>
</evidence>
<evidence type="ECO:0000256" key="5">
    <source>
        <dbReference type="ARBA" id="ARBA00022722"/>
    </source>
</evidence>
<dbReference type="InterPro" id="IPR018320">
    <property type="entry name" value="DNA_polymerase_1"/>
</dbReference>
<reference evidence="18 19" key="1">
    <citation type="submission" date="2020-08" db="EMBL/GenBank/DDBJ databases">
        <title>Sequencing the genomes of 1000 actinobacteria strains.</title>
        <authorList>
            <person name="Klenk H.-P."/>
        </authorList>
    </citation>
    <scope>NUCLEOTIDE SEQUENCE [LARGE SCALE GENOMIC DNA]</scope>
    <source>
        <strain evidence="18 19">DSM 19079</strain>
    </source>
</reference>
<dbReference type="CDD" id="cd09898">
    <property type="entry name" value="H3TH_53EXO"/>
    <property type="match status" value="1"/>
</dbReference>
<keyword evidence="6 15" id="KW-0227">DNA damage</keyword>
<dbReference type="InterPro" id="IPR001098">
    <property type="entry name" value="DNA-dir_DNA_pol_A_palm_dom"/>
</dbReference>
<dbReference type="PANTHER" id="PTHR10133">
    <property type="entry name" value="DNA POLYMERASE I"/>
    <property type="match status" value="1"/>
</dbReference>
<dbReference type="SUPFAM" id="SSF56672">
    <property type="entry name" value="DNA/RNA polymerases"/>
    <property type="match status" value="1"/>
</dbReference>
<dbReference type="SMART" id="SM00482">
    <property type="entry name" value="POLAc"/>
    <property type="match status" value="1"/>
</dbReference>
<keyword evidence="7 15" id="KW-0378">Hydrolase</keyword>
<evidence type="ECO:0000256" key="6">
    <source>
        <dbReference type="ARBA" id="ARBA00022763"/>
    </source>
</evidence>
<dbReference type="GO" id="GO:0003887">
    <property type="term" value="F:DNA-directed DNA polymerase activity"/>
    <property type="evidence" value="ECO:0007669"/>
    <property type="project" value="UniProtKB-UniRule"/>
</dbReference>
<evidence type="ECO:0000256" key="12">
    <source>
        <dbReference type="ARBA" id="ARBA00049244"/>
    </source>
</evidence>
<dbReference type="GO" id="GO:0008409">
    <property type="term" value="F:5'-3' exonuclease activity"/>
    <property type="evidence" value="ECO:0007669"/>
    <property type="project" value="UniProtKB-UniRule"/>
</dbReference>
<dbReference type="Gene3D" id="3.40.50.1010">
    <property type="entry name" value="5'-nuclease"/>
    <property type="match status" value="1"/>
</dbReference>
<evidence type="ECO:0000256" key="13">
    <source>
        <dbReference type="ARBA" id="ARBA00053603"/>
    </source>
</evidence>
<evidence type="ECO:0000256" key="8">
    <source>
        <dbReference type="ARBA" id="ARBA00022839"/>
    </source>
</evidence>
<keyword evidence="9 15" id="KW-0239">DNA-directed DNA polymerase</keyword>
<evidence type="ECO:0000256" key="4">
    <source>
        <dbReference type="ARBA" id="ARBA00022705"/>
    </source>
</evidence>
<dbReference type="PANTHER" id="PTHR10133:SF27">
    <property type="entry name" value="DNA POLYMERASE NU"/>
    <property type="match status" value="1"/>
</dbReference>
<evidence type="ECO:0000256" key="3">
    <source>
        <dbReference type="ARBA" id="ARBA00022695"/>
    </source>
</evidence>
<dbReference type="Gene3D" id="3.30.420.10">
    <property type="entry name" value="Ribonuclease H-like superfamily/Ribonuclease H"/>
    <property type="match status" value="1"/>
</dbReference>
<dbReference type="SMART" id="SM00475">
    <property type="entry name" value="53EXOc"/>
    <property type="match status" value="1"/>
</dbReference>
<evidence type="ECO:0000313" key="18">
    <source>
        <dbReference type="EMBL" id="MBB4882735.1"/>
    </source>
</evidence>
<dbReference type="CDD" id="cd06140">
    <property type="entry name" value="DNA_polA_I_Bacillus_like_exo"/>
    <property type="match status" value="1"/>
</dbReference>
<keyword evidence="11 15" id="KW-0234">DNA repair</keyword>
<dbReference type="GO" id="GO:0006261">
    <property type="term" value="P:DNA-templated DNA replication"/>
    <property type="evidence" value="ECO:0007669"/>
    <property type="project" value="UniProtKB-UniRule"/>
</dbReference>
<keyword evidence="8 15" id="KW-0269">Exonuclease</keyword>
<dbReference type="RefSeq" id="WP_135027648.1">
    <property type="nucleotide sequence ID" value="NZ_BMLA01000001.1"/>
</dbReference>
<dbReference type="CDD" id="cd08637">
    <property type="entry name" value="DNA_pol_A_pol_I_C"/>
    <property type="match status" value="1"/>
</dbReference>
<evidence type="ECO:0000256" key="11">
    <source>
        <dbReference type="ARBA" id="ARBA00023204"/>
    </source>
</evidence>
<dbReference type="FunFam" id="3.40.50.1010:FF:000001">
    <property type="entry name" value="DNA polymerase I"/>
    <property type="match status" value="1"/>
</dbReference>
<keyword evidence="5" id="KW-0540">Nuclease</keyword>
<evidence type="ECO:0000256" key="1">
    <source>
        <dbReference type="ARBA" id="ARBA00007705"/>
    </source>
</evidence>
<dbReference type="InterPro" id="IPR012337">
    <property type="entry name" value="RNaseH-like_sf"/>
</dbReference>
<dbReference type="Gene3D" id="3.30.70.370">
    <property type="match status" value="1"/>
</dbReference>
<dbReference type="InterPro" id="IPR002298">
    <property type="entry name" value="DNA_polymerase_A"/>
</dbReference>
<dbReference type="EMBL" id="JACHMC010000001">
    <property type="protein sequence ID" value="MBB4882735.1"/>
    <property type="molecule type" value="Genomic_DNA"/>
</dbReference>
<evidence type="ECO:0000256" key="7">
    <source>
        <dbReference type="ARBA" id="ARBA00022801"/>
    </source>
</evidence>
<evidence type="ECO:0000313" key="19">
    <source>
        <dbReference type="Proteomes" id="UP000560081"/>
    </source>
</evidence>
<dbReference type="Proteomes" id="UP000560081">
    <property type="component" value="Unassembled WGS sequence"/>
</dbReference>
<dbReference type="InterPro" id="IPR036279">
    <property type="entry name" value="5-3_exonuclease_C_sf"/>
</dbReference>
<dbReference type="NCBIfam" id="TIGR00593">
    <property type="entry name" value="pola"/>
    <property type="match status" value="1"/>
</dbReference>
<comment type="function">
    <text evidence="13">In addition to polymerase activity, this DNA polymerase exhibits 3'-5' and 5'-3' exonuclease activity.</text>
</comment>
<keyword evidence="2 15" id="KW-0808">Transferase</keyword>
<dbReference type="EC" id="2.7.7.7" evidence="14 15"/>
<dbReference type="FunFam" id="1.10.150.20:FF:000002">
    <property type="entry name" value="DNA polymerase I"/>
    <property type="match status" value="1"/>
</dbReference>
<sequence length="938" mass="101460">MGETRIAEPRPRLLVLDGHSMAFRAFYALPAENFTTDTGQHTNAVYGFTSMLLTMIRQQAPTHVAVAFDLAGPIFRSAEYGEYKAGRSETPEEFAGQIELTVKVLDALGIPTLTKEDYEADDIVATLSAQAEAAGWDVCVVSGDRDAFQLISDSTTVLYPTRGVSEVPAMTAETVKAKYGVWPAQYPELAALVGESADNLPGVPGVGPGFAAKWLDRYGDLDGVLAHADEITGKKGEALRAHLDDVRRNRRLNALVRDLELDVALEAMELTMPAREPVEELFDALQFNRIRERVFEVFAERLGSQAPAAAVEAAPEPVVATTAAQLRDFLAAHAGALLGLHVAVDGPDLLPKRKVPVPGTFGTPVGVALAAEDAAVYVDLDVADPDEELMTALRGVLADAGTDKAVHDLKRVLKALAAPTRPTALGPDAALEGVVDDVALSAYLIQPDRRDVDLAALAQAHLGTPLEAPEEAPAEQDAQGAFDLDGGQETAARAARAARTARAAWIVRRLSVESTPQVLDRGAQRLLQEMEIPLARLLARMELTGIAVDGDILDGLHADFTERAQAAKDSAWASVAEATGGMQVNLGSPKQLQEVLFEHLDMPRTRKTKTGYSTDVDSLQDLLEKTEHPFLENLMAHRDATKLKQTVEGLRETVAGDGRIHTTYSQTAAATGRLSSLHPNLQNIPVRTEAGRRIREVFVAGEVEGEEAVLLSADYSQIEMRIMAHLSEDEGLIQAFRDGEDLHSFVGSQVFGVDPDDVTAEQRAKVKAMSYGLAYGLSSFGLSKQLKISVDEARGLMKGYFDRFGGVRDYLRDVVAQARKDGFTSTIEGRRRYLPDLSSDNRQLRDMAERAALNAPIQGSAADIIKRAMLDVQAGLVEHGLASRLLLQVHDELILEVPGHELERATALLKERMGRAAELSVPLDVHVGHGRSWHDAAH</sequence>
<dbReference type="InterPro" id="IPR020045">
    <property type="entry name" value="DNA_polI_H3TH"/>
</dbReference>
<dbReference type="Gene3D" id="1.10.150.20">
    <property type="entry name" value="5' to 3' exonuclease, C-terminal subdomain"/>
    <property type="match status" value="2"/>
</dbReference>
<protein>
    <recommendedName>
        <fullName evidence="14 15">DNA polymerase I</fullName>
        <ecNumber evidence="14 15">2.7.7.7</ecNumber>
    </recommendedName>
</protein>
<dbReference type="SUPFAM" id="SSF88723">
    <property type="entry name" value="PIN domain-like"/>
    <property type="match status" value="1"/>
</dbReference>
<dbReference type="Pfam" id="PF00476">
    <property type="entry name" value="DNA_pol_A"/>
    <property type="match status" value="1"/>
</dbReference>